<dbReference type="STRING" id="185761.SAMN05660282_01942"/>
<dbReference type="PIRSF" id="PIRSF000538">
    <property type="entry name" value="GlpK"/>
    <property type="match status" value="1"/>
</dbReference>
<dbReference type="InterPro" id="IPR018485">
    <property type="entry name" value="FGGY_C"/>
</dbReference>
<dbReference type="SUPFAM" id="SSF53067">
    <property type="entry name" value="Actin-like ATPase domain"/>
    <property type="match status" value="2"/>
</dbReference>
<proteinExistence type="inferred from homology"/>
<name>A0A1I2ULV2_9CORY</name>
<dbReference type="InterPro" id="IPR050406">
    <property type="entry name" value="FGGY_Carb_Kinase"/>
</dbReference>
<dbReference type="Proteomes" id="UP000199065">
    <property type="component" value="Unassembled WGS sequence"/>
</dbReference>
<sequence>MIDTAVRAILRQDGQAAPEVQPKRKIPTMKVKRSEAKGPFVIALDVGSGASRGGLYDAEGRPVKGAKQRVEHAFDTGADGASTIDADQVVAECRQIIDGIVEYIRANGLEGKVEGLIMDTFASSLVLVDEQYRALMPLMTYADSRCASAIPKLKELVDEEDYHARTGVRLHTSYHPARLLWLKQEHPELFARAHAALTLGEYVYYHLAKVEGIAISMAAWSGVLNAHTGQLDHEILEAIDVDPALIPTVCDPTEAIIPKDADLPEVWRPVLSGVPWYHTIPDGWASNVGPGAVDEKTVAVAAATSGAMRVILPQVPEEIPEGLWCYRVSAKQCIIGGALNDVGRALIWLNNCVAPVDSNELSAVLAARSDSPLLGSVPDVLPFFTGERATGWVGDARAAMSGISFSTRPLDLWRGVVEGISLSYARVWEQLGWAGAAPDRVIVSGGVTAHYPNWLYCLAGALQCPVVPLEMKRATLRGTALIALEDIQPGGERAIPPYRPVVAPFDAEYWKARREQFDENYAALINPDEA</sequence>
<evidence type="ECO:0000259" key="5">
    <source>
        <dbReference type="Pfam" id="PF02782"/>
    </source>
</evidence>
<reference evidence="6 7" key="1">
    <citation type="submission" date="2016-10" db="EMBL/GenBank/DDBJ databases">
        <authorList>
            <person name="de Groot N.N."/>
        </authorList>
    </citation>
    <scope>NUCLEOTIDE SEQUENCE [LARGE SCALE GENOMIC DNA]</scope>
    <source>
        <strain>J11</strain>
        <strain evidence="7">PG 39</strain>
    </source>
</reference>
<keyword evidence="7" id="KW-1185">Reference proteome</keyword>
<protein>
    <submittedName>
        <fullName evidence="6">Gluconokinase</fullName>
    </submittedName>
</protein>
<keyword evidence="3 6" id="KW-0418">Kinase</keyword>
<dbReference type="InterPro" id="IPR000577">
    <property type="entry name" value="Carb_kinase_FGGY"/>
</dbReference>
<dbReference type="AlphaFoldDB" id="A0A1I2ULV2"/>
<dbReference type="InterPro" id="IPR018484">
    <property type="entry name" value="FGGY_N"/>
</dbReference>
<organism evidence="6 7">
    <name type="scientific">Corynebacterium spheniscorum</name>
    <dbReference type="NCBI Taxonomy" id="185761"/>
    <lineage>
        <taxon>Bacteria</taxon>
        <taxon>Bacillati</taxon>
        <taxon>Actinomycetota</taxon>
        <taxon>Actinomycetes</taxon>
        <taxon>Mycobacteriales</taxon>
        <taxon>Corynebacteriaceae</taxon>
        <taxon>Corynebacterium</taxon>
    </lineage>
</organism>
<evidence type="ECO:0000256" key="2">
    <source>
        <dbReference type="ARBA" id="ARBA00022679"/>
    </source>
</evidence>
<dbReference type="GO" id="GO:0005975">
    <property type="term" value="P:carbohydrate metabolic process"/>
    <property type="evidence" value="ECO:0007669"/>
    <property type="project" value="InterPro"/>
</dbReference>
<dbReference type="Gene3D" id="3.30.420.40">
    <property type="match status" value="2"/>
</dbReference>
<evidence type="ECO:0000313" key="6">
    <source>
        <dbReference type="EMBL" id="SFG78132.1"/>
    </source>
</evidence>
<dbReference type="Pfam" id="PF00370">
    <property type="entry name" value="FGGY_N"/>
    <property type="match status" value="1"/>
</dbReference>
<dbReference type="GO" id="GO:0016301">
    <property type="term" value="F:kinase activity"/>
    <property type="evidence" value="ECO:0007669"/>
    <property type="project" value="UniProtKB-KW"/>
</dbReference>
<comment type="similarity">
    <text evidence="1">Belongs to the FGGY kinase family.</text>
</comment>
<evidence type="ECO:0000313" key="7">
    <source>
        <dbReference type="Proteomes" id="UP000199065"/>
    </source>
</evidence>
<dbReference type="EMBL" id="FOPJ01000014">
    <property type="protein sequence ID" value="SFG78132.1"/>
    <property type="molecule type" value="Genomic_DNA"/>
</dbReference>
<evidence type="ECO:0000259" key="4">
    <source>
        <dbReference type="Pfam" id="PF00370"/>
    </source>
</evidence>
<feature type="domain" description="Carbohydrate kinase FGGY N-terminal" evidence="4">
    <location>
        <begin position="41"/>
        <end position="255"/>
    </location>
</feature>
<gene>
    <name evidence="6" type="ORF">SAMN05660282_01942</name>
</gene>
<accession>A0A1I2ULV2</accession>
<dbReference type="Pfam" id="PF02782">
    <property type="entry name" value="FGGY_C"/>
    <property type="match status" value="1"/>
</dbReference>
<keyword evidence="2" id="KW-0808">Transferase</keyword>
<dbReference type="PANTHER" id="PTHR43095">
    <property type="entry name" value="SUGAR KINASE"/>
    <property type="match status" value="1"/>
</dbReference>
<evidence type="ECO:0000256" key="3">
    <source>
        <dbReference type="ARBA" id="ARBA00022777"/>
    </source>
</evidence>
<dbReference type="PANTHER" id="PTHR43095:SF2">
    <property type="entry name" value="GLUCONOKINASE"/>
    <property type="match status" value="1"/>
</dbReference>
<feature type="domain" description="Carbohydrate kinase FGGY C-terminal" evidence="5">
    <location>
        <begin position="334"/>
        <end position="483"/>
    </location>
</feature>
<dbReference type="InterPro" id="IPR043129">
    <property type="entry name" value="ATPase_NBD"/>
</dbReference>
<evidence type="ECO:0000256" key="1">
    <source>
        <dbReference type="ARBA" id="ARBA00009156"/>
    </source>
</evidence>